<evidence type="ECO:0000313" key="2">
    <source>
        <dbReference type="Proteomes" id="UP000662314"/>
    </source>
</evidence>
<comment type="caution">
    <text evidence="1">The sequence shown here is derived from an EMBL/GenBank/DDBJ whole genome shotgun (WGS) entry which is preliminary data.</text>
</comment>
<keyword evidence="2" id="KW-1185">Reference proteome</keyword>
<dbReference type="EMBL" id="JAECZA010000029">
    <property type="protein sequence ID" value="MBH8573278.1"/>
    <property type="molecule type" value="Genomic_DNA"/>
</dbReference>
<dbReference type="Proteomes" id="UP000662314">
    <property type="component" value="Unassembled WGS sequence"/>
</dbReference>
<accession>A0A8J7I3Y1</accession>
<sequence>MVRYSLFVNNTEEEIIQAFKDYRNGRKDSIDF</sequence>
<dbReference type="AlphaFoldDB" id="A0A8J7I3Y1"/>
<reference evidence="1 2" key="1">
    <citation type="journal article" date="2021" name="Int. J. Syst. Evol. Microbiol.">
        <title>Amazonocrinis nigriterrae gen. nov., sp. nov., Atlanticothrix silvestris gen. nov., sp. nov. and Dendronalium phyllosphericum gen. nov., sp. nov., nostocacean cyanobacteria from Brazilian environments.</title>
        <authorList>
            <person name="Alvarenga D.O."/>
            <person name="Andreote A.P.D."/>
            <person name="Branco L.H.Z."/>
            <person name="Delbaje E."/>
            <person name="Cruz R.B."/>
            <person name="Varani A.M."/>
            <person name="Fiore M.F."/>
        </authorList>
    </citation>
    <scope>NUCLEOTIDE SEQUENCE [LARGE SCALE GENOMIC DNA]</scope>
    <source>
        <strain evidence="1 2">CENA369</strain>
    </source>
</reference>
<organism evidence="1 2">
    <name type="scientific">Dendronalium phyllosphericum CENA369</name>
    <dbReference type="NCBI Taxonomy" id="1725256"/>
    <lineage>
        <taxon>Bacteria</taxon>
        <taxon>Bacillati</taxon>
        <taxon>Cyanobacteriota</taxon>
        <taxon>Cyanophyceae</taxon>
        <taxon>Nostocales</taxon>
        <taxon>Nostocaceae</taxon>
        <taxon>Dendronalium</taxon>
        <taxon>Dendronalium phyllosphericum</taxon>
    </lineage>
</organism>
<protein>
    <submittedName>
        <fullName evidence="1">Uncharacterized protein</fullName>
    </submittedName>
</protein>
<name>A0A8J7I3Y1_9NOST</name>
<gene>
    <name evidence="1" type="ORF">I8752_09660</name>
</gene>
<proteinExistence type="predicted"/>
<evidence type="ECO:0000313" key="1">
    <source>
        <dbReference type="EMBL" id="MBH8573278.1"/>
    </source>
</evidence>